<keyword evidence="4" id="KW-1185">Reference proteome</keyword>
<dbReference type="Proteomes" id="UP000555552">
    <property type="component" value="Unassembled WGS sequence"/>
</dbReference>
<gene>
    <name evidence="3" type="ORF">HLB09_02335</name>
</gene>
<name>A0A849BMB8_9ACTN</name>
<feature type="domain" description="Amine oxidase" evidence="2">
    <location>
        <begin position="109"/>
        <end position="350"/>
    </location>
</feature>
<sequence length="367" mass="37519">MSAPTSAPADALAPDPTSGAGGRRRGWAPGAVVVVGGGVSGLAAARSLRDAGLDVVVLDRGRRPGGRLGLRRTGGEGAQRVVDVGASYFVPRDTAFAALAGSWRARGLAAPWTDTLLAVSRDEGGRVTTTPKPGPTRWAAPGGLRSLALDLADALADDGVEVRSHDVRRVDRTTDGGLVVDGEPCRAVVLAMPEPQAVRLAGPGLAAETAPLRERAWTPVITVWARWEQAWWPAMDGAFVNGSTAVESVADDGRRRGDGAPVLVAHSTPQLAQDHLGDPPAAVAPVLAELGQLLGGGAAPAPLETGAQRWTFARPTGGRPETSWLSSGLGVCGDGWGEKPGVEQAWLSGRALGARLAAEVAGSSEAS</sequence>
<dbReference type="Gene3D" id="3.50.50.60">
    <property type="entry name" value="FAD/NAD(P)-binding domain"/>
    <property type="match status" value="1"/>
</dbReference>
<dbReference type="PANTHER" id="PTHR16128:SF5">
    <property type="entry name" value="FAD_NAD(P)-BINDING OXIDOREDUCTASE FAMILY PROTEIN"/>
    <property type="match status" value="1"/>
</dbReference>
<dbReference type="PANTHER" id="PTHR16128">
    <property type="entry name" value="FAD/NAD(P)-BINDING OXIDOREDUCTASE FAMILY PROTEIN"/>
    <property type="match status" value="1"/>
</dbReference>
<dbReference type="InterPro" id="IPR002937">
    <property type="entry name" value="Amino_oxidase"/>
</dbReference>
<dbReference type="Pfam" id="PF13450">
    <property type="entry name" value="NAD_binding_8"/>
    <property type="match status" value="1"/>
</dbReference>
<dbReference type="EMBL" id="JABEMA010000013">
    <property type="protein sequence ID" value="NNH21942.1"/>
    <property type="molecule type" value="Genomic_DNA"/>
</dbReference>
<reference evidence="3 4" key="1">
    <citation type="submission" date="2020-05" db="EMBL/GenBank/DDBJ databases">
        <title>MicrobeNet Type strains.</title>
        <authorList>
            <person name="Nicholson A.C."/>
        </authorList>
    </citation>
    <scope>NUCLEOTIDE SEQUENCE [LARGE SCALE GENOMIC DNA]</scope>
    <source>
        <strain evidence="3 4">JCM 14547</strain>
    </source>
</reference>
<dbReference type="SUPFAM" id="SSF51905">
    <property type="entry name" value="FAD/NAD(P)-binding domain"/>
    <property type="match status" value="1"/>
</dbReference>
<dbReference type="InterPro" id="IPR036188">
    <property type="entry name" value="FAD/NAD-bd_sf"/>
</dbReference>
<evidence type="ECO:0000259" key="2">
    <source>
        <dbReference type="Pfam" id="PF01593"/>
    </source>
</evidence>
<dbReference type="AlphaFoldDB" id="A0A849BMB8"/>
<dbReference type="RefSeq" id="WP_171201797.1">
    <property type="nucleotide sequence ID" value="NZ_BAAANP010000013.1"/>
</dbReference>
<accession>A0A849BMB8</accession>
<feature type="region of interest" description="Disordered" evidence="1">
    <location>
        <begin position="1"/>
        <end position="25"/>
    </location>
</feature>
<evidence type="ECO:0000256" key="1">
    <source>
        <dbReference type="SAM" id="MobiDB-lite"/>
    </source>
</evidence>
<proteinExistence type="predicted"/>
<dbReference type="Gene3D" id="3.90.660.10">
    <property type="match status" value="1"/>
</dbReference>
<dbReference type="GO" id="GO:0016491">
    <property type="term" value="F:oxidoreductase activity"/>
    <property type="evidence" value="ECO:0007669"/>
    <property type="project" value="InterPro"/>
</dbReference>
<comment type="caution">
    <text evidence="3">The sequence shown here is derived from an EMBL/GenBank/DDBJ whole genome shotgun (WGS) entry which is preliminary data.</text>
</comment>
<organism evidence="3 4">
    <name type="scientific">Pseudokineococcus marinus</name>
    <dbReference type="NCBI Taxonomy" id="351215"/>
    <lineage>
        <taxon>Bacteria</taxon>
        <taxon>Bacillati</taxon>
        <taxon>Actinomycetota</taxon>
        <taxon>Actinomycetes</taxon>
        <taxon>Kineosporiales</taxon>
        <taxon>Kineosporiaceae</taxon>
        <taxon>Pseudokineococcus</taxon>
    </lineage>
</organism>
<protein>
    <submittedName>
        <fullName evidence="3">NAD(P)-binding protein</fullName>
    </submittedName>
</protein>
<dbReference type="Pfam" id="PF01593">
    <property type="entry name" value="Amino_oxidase"/>
    <property type="match status" value="1"/>
</dbReference>
<evidence type="ECO:0000313" key="4">
    <source>
        <dbReference type="Proteomes" id="UP000555552"/>
    </source>
</evidence>
<evidence type="ECO:0000313" key="3">
    <source>
        <dbReference type="EMBL" id="NNH21942.1"/>
    </source>
</evidence>